<proteinExistence type="predicted"/>
<feature type="region of interest" description="Disordered" evidence="1">
    <location>
        <begin position="81"/>
        <end position="104"/>
    </location>
</feature>
<feature type="compositionally biased region" description="Acidic residues" evidence="1">
    <location>
        <begin position="86"/>
        <end position="97"/>
    </location>
</feature>
<evidence type="ECO:0000313" key="3">
    <source>
        <dbReference type="Proteomes" id="UP000770015"/>
    </source>
</evidence>
<feature type="region of interest" description="Disordered" evidence="1">
    <location>
        <begin position="126"/>
        <end position="165"/>
    </location>
</feature>
<evidence type="ECO:0000313" key="2">
    <source>
        <dbReference type="EMBL" id="KAH6673901.1"/>
    </source>
</evidence>
<feature type="compositionally biased region" description="Basic and acidic residues" evidence="1">
    <location>
        <begin position="128"/>
        <end position="156"/>
    </location>
</feature>
<keyword evidence="3" id="KW-1185">Reference proteome</keyword>
<gene>
    <name evidence="2" type="ORF">F5X68DRAFT_235562</name>
</gene>
<comment type="caution">
    <text evidence="2">The sequence shown here is derived from an EMBL/GenBank/DDBJ whole genome shotgun (WGS) entry which is preliminary data.</text>
</comment>
<dbReference type="AlphaFoldDB" id="A0A9P9A729"/>
<dbReference type="EMBL" id="JAGSXJ010000026">
    <property type="protein sequence ID" value="KAH6673901.1"/>
    <property type="molecule type" value="Genomic_DNA"/>
</dbReference>
<protein>
    <submittedName>
        <fullName evidence="2">Uncharacterized protein</fullName>
    </submittedName>
</protein>
<dbReference type="OrthoDB" id="4267316at2759"/>
<organism evidence="2 3">
    <name type="scientific">Plectosphaerella plurivora</name>
    <dbReference type="NCBI Taxonomy" id="936078"/>
    <lineage>
        <taxon>Eukaryota</taxon>
        <taxon>Fungi</taxon>
        <taxon>Dikarya</taxon>
        <taxon>Ascomycota</taxon>
        <taxon>Pezizomycotina</taxon>
        <taxon>Sordariomycetes</taxon>
        <taxon>Hypocreomycetidae</taxon>
        <taxon>Glomerellales</taxon>
        <taxon>Plectosphaerellaceae</taxon>
        <taxon>Plectosphaerella</taxon>
    </lineage>
</organism>
<evidence type="ECO:0000256" key="1">
    <source>
        <dbReference type="SAM" id="MobiDB-lite"/>
    </source>
</evidence>
<accession>A0A9P9A729</accession>
<sequence length="165" mass="19152">MSGGNILLVDKEGEQQGPLDKRVVIVDFNQSRVESYTEDGRHFAQDLPRPLHPRWRFGIDAFERFGGWFPLEWLDYVEPYARGADDSDTDSDEEEDDGPGRSFTKWALGFFNEEDFVGADEADEIAEQQDREELAKQQEREELAKQQEREELEKQSTETTQMQTV</sequence>
<name>A0A9P9A729_9PEZI</name>
<reference evidence="2" key="1">
    <citation type="journal article" date="2021" name="Nat. Commun.">
        <title>Genetic determinants of endophytism in the Arabidopsis root mycobiome.</title>
        <authorList>
            <person name="Mesny F."/>
            <person name="Miyauchi S."/>
            <person name="Thiergart T."/>
            <person name="Pickel B."/>
            <person name="Atanasova L."/>
            <person name="Karlsson M."/>
            <person name="Huettel B."/>
            <person name="Barry K.W."/>
            <person name="Haridas S."/>
            <person name="Chen C."/>
            <person name="Bauer D."/>
            <person name="Andreopoulos W."/>
            <person name="Pangilinan J."/>
            <person name="LaButti K."/>
            <person name="Riley R."/>
            <person name="Lipzen A."/>
            <person name="Clum A."/>
            <person name="Drula E."/>
            <person name="Henrissat B."/>
            <person name="Kohler A."/>
            <person name="Grigoriev I.V."/>
            <person name="Martin F.M."/>
            <person name="Hacquard S."/>
        </authorList>
    </citation>
    <scope>NUCLEOTIDE SEQUENCE</scope>
    <source>
        <strain evidence="2">MPI-SDFR-AT-0117</strain>
    </source>
</reference>
<dbReference type="Proteomes" id="UP000770015">
    <property type="component" value="Unassembled WGS sequence"/>
</dbReference>